<dbReference type="GO" id="GO:0006888">
    <property type="term" value="P:endoplasmic reticulum to Golgi vesicle-mediated transport"/>
    <property type="evidence" value="ECO:0007669"/>
    <property type="project" value="InterPro"/>
</dbReference>
<dbReference type="Proteomes" id="UP000054498">
    <property type="component" value="Unassembled WGS sequence"/>
</dbReference>
<comment type="similarity">
    <text evidence="2">Belongs to the YIP1 family.</text>
</comment>
<organism evidence="8 9">
    <name type="scientific">Monoraphidium neglectum</name>
    <dbReference type="NCBI Taxonomy" id="145388"/>
    <lineage>
        <taxon>Eukaryota</taxon>
        <taxon>Viridiplantae</taxon>
        <taxon>Chlorophyta</taxon>
        <taxon>core chlorophytes</taxon>
        <taxon>Chlorophyceae</taxon>
        <taxon>CS clade</taxon>
        <taxon>Sphaeropleales</taxon>
        <taxon>Selenastraceae</taxon>
        <taxon>Monoraphidium</taxon>
    </lineage>
</organism>
<dbReference type="EMBL" id="KK101933">
    <property type="protein sequence ID" value="KIY99162.1"/>
    <property type="molecule type" value="Genomic_DNA"/>
</dbReference>
<dbReference type="PANTHER" id="PTHR21236">
    <property type="entry name" value="GOLGI MEMBRANE PROTEIN YIP1"/>
    <property type="match status" value="1"/>
</dbReference>
<evidence type="ECO:0000256" key="2">
    <source>
        <dbReference type="ARBA" id="ARBA00010596"/>
    </source>
</evidence>
<dbReference type="AlphaFoldDB" id="A0A0D2JIN1"/>
<accession>A0A0D2JIN1</accession>
<comment type="subcellular location">
    <subcellularLocation>
        <location evidence="1">Membrane</location>
        <topology evidence="1">Multi-pass membrane protein</topology>
    </subcellularLocation>
</comment>
<keyword evidence="5 6" id="KW-0472">Membrane</keyword>
<proteinExistence type="inferred from homology"/>
<dbReference type="STRING" id="145388.A0A0D2JIN1"/>
<evidence type="ECO:0000313" key="9">
    <source>
        <dbReference type="Proteomes" id="UP000054498"/>
    </source>
</evidence>
<feature type="transmembrane region" description="Helical" evidence="6">
    <location>
        <begin position="104"/>
        <end position="121"/>
    </location>
</feature>
<gene>
    <name evidence="8" type="ORF">MNEG_8798</name>
</gene>
<dbReference type="GeneID" id="25741673"/>
<feature type="transmembrane region" description="Helical" evidence="6">
    <location>
        <begin position="217"/>
        <end position="238"/>
    </location>
</feature>
<evidence type="ECO:0000256" key="3">
    <source>
        <dbReference type="ARBA" id="ARBA00022692"/>
    </source>
</evidence>
<dbReference type="Pfam" id="PF04893">
    <property type="entry name" value="Yip1"/>
    <property type="match status" value="1"/>
</dbReference>
<keyword evidence="3 6" id="KW-0812">Transmembrane</keyword>
<keyword evidence="4 6" id="KW-1133">Transmembrane helix</keyword>
<dbReference type="RefSeq" id="XP_013898182.1">
    <property type="nucleotide sequence ID" value="XM_014042728.1"/>
</dbReference>
<reference evidence="8 9" key="1">
    <citation type="journal article" date="2013" name="BMC Genomics">
        <title>Reconstruction of the lipid metabolism for the microalga Monoraphidium neglectum from its genome sequence reveals characteristics suitable for biofuel production.</title>
        <authorList>
            <person name="Bogen C."/>
            <person name="Al-Dilaimi A."/>
            <person name="Albersmeier A."/>
            <person name="Wichmann J."/>
            <person name="Grundmann M."/>
            <person name="Rupp O."/>
            <person name="Lauersen K.J."/>
            <person name="Blifernez-Klassen O."/>
            <person name="Kalinowski J."/>
            <person name="Goesmann A."/>
            <person name="Mussgnug J.H."/>
            <person name="Kruse O."/>
        </authorList>
    </citation>
    <scope>NUCLEOTIDE SEQUENCE [LARGE SCALE GENOMIC DNA]</scope>
    <source>
        <strain evidence="8 9">SAG 48.87</strain>
    </source>
</reference>
<keyword evidence="9" id="KW-1185">Reference proteome</keyword>
<dbReference type="GO" id="GO:0005802">
    <property type="term" value="C:trans-Golgi network"/>
    <property type="evidence" value="ECO:0007669"/>
    <property type="project" value="TreeGrafter"/>
</dbReference>
<dbReference type="InterPro" id="IPR045231">
    <property type="entry name" value="Yip1/4-like"/>
</dbReference>
<evidence type="ECO:0000256" key="1">
    <source>
        <dbReference type="ARBA" id="ARBA00004141"/>
    </source>
</evidence>
<evidence type="ECO:0000313" key="8">
    <source>
        <dbReference type="EMBL" id="KIY99162.1"/>
    </source>
</evidence>
<evidence type="ECO:0000256" key="5">
    <source>
        <dbReference type="ARBA" id="ARBA00023136"/>
    </source>
</evidence>
<evidence type="ECO:0000256" key="6">
    <source>
        <dbReference type="SAM" id="Phobius"/>
    </source>
</evidence>
<dbReference type="PANTHER" id="PTHR21236:SF1">
    <property type="entry name" value="PROTEIN YIPF6"/>
    <property type="match status" value="1"/>
</dbReference>
<sequence length="426" mass="45420">MAWPGQGRPEAEQRLFEGQVPSVPSSSSLPGLAAPGGAVPAAAAPLGFGGGGSTGVWVENTLDEPVWATLRRDVYTIGRNMRSVLIPIDWDFTNSAAALGNWDLWGPLIFMLGLAITLSAGEKKPSDVFALVFTEVALGAVVLTINVILLGGDIVFFQSMCLIGYCLFPINIAAIVCLFVKIRWVRLLVLIVCLVWASAAAVPFISKTVVDRRRALAVYPVLLMYTSIGWLALTATLLEQITQYALRARLREARSVTAEISCDAFSLLAGRVNSVTIKGEGWRSPLDLTAQTLEATVGAAALDYGQALMRREIVLTNVPTGTARVVFSEADLGNFLAHPLVAAAAQTAVQGAPFVFDRESVRIEAPSRERPEGVIFLSGTWRRDNVRYQVELLPVARGVAVGRGVHAHAIALGIGGRSTPAPPAPA</sequence>
<dbReference type="InterPro" id="IPR021373">
    <property type="entry name" value="DUF2993"/>
</dbReference>
<feature type="transmembrane region" description="Helical" evidence="6">
    <location>
        <begin position="128"/>
        <end position="149"/>
    </location>
</feature>
<feature type="transmembrane region" description="Helical" evidence="6">
    <location>
        <begin position="155"/>
        <end position="180"/>
    </location>
</feature>
<feature type="transmembrane region" description="Helical" evidence="6">
    <location>
        <begin position="187"/>
        <end position="205"/>
    </location>
</feature>
<dbReference type="OrthoDB" id="411251at2759"/>
<evidence type="ECO:0000259" key="7">
    <source>
        <dbReference type="Pfam" id="PF04893"/>
    </source>
</evidence>
<dbReference type="KEGG" id="mng:MNEG_8798"/>
<dbReference type="GO" id="GO:0016020">
    <property type="term" value="C:membrane"/>
    <property type="evidence" value="ECO:0007669"/>
    <property type="project" value="UniProtKB-SubCell"/>
</dbReference>
<name>A0A0D2JIN1_9CHLO</name>
<feature type="domain" description="Yip1" evidence="7">
    <location>
        <begin position="101"/>
        <end position="231"/>
    </location>
</feature>
<evidence type="ECO:0000256" key="4">
    <source>
        <dbReference type="ARBA" id="ARBA00022989"/>
    </source>
</evidence>
<protein>
    <submittedName>
        <fullName evidence="8">Protein YIPF6</fullName>
    </submittedName>
</protein>
<dbReference type="InterPro" id="IPR006977">
    <property type="entry name" value="Yip1_dom"/>
</dbReference>
<dbReference type="Pfam" id="PF11209">
    <property type="entry name" value="LmeA"/>
    <property type="match status" value="1"/>
</dbReference>